<evidence type="ECO:0000313" key="7">
    <source>
        <dbReference type="EMBL" id="OAG10909.1"/>
    </source>
</evidence>
<evidence type="ECO:0008006" key="9">
    <source>
        <dbReference type="Google" id="ProtNLM"/>
    </source>
</evidence>
<keyword evidence="4 6" id="KW-0472">Membrane</keyword>
<evidence type="ECO:0000256" key="5">
    <source>
        <dbReference type="SAM" id="MobiDB-lite"/>
    </source>
</evidence>
<protein>
    <recommendedName>
        <fullName evidence="9">Ricin B lectin domain-containing protein</fullName>
    </recommendedName>
</protein>
<evidence type="ECO:0000256" key="4">
    <source>
        <dbReference type="ARBA" id="ARBA00023136"/>
    </source>
</evidence>
<sequence length="312" mass="33040">MADMFYLYNNYTGTALTLDPTISDYGLRAFYGGSDSALAFTFTPIPNTRFLKICTSISSLSYCLDVYGDQKTVPHLSEEGNYSGQQWDVITARGGLVKLSNQYTGTSWYLDVYSDSNGAFMDQGDYAGQYWKQVSIGSMTTSNPVESTTSAPSAAAAATTTISTKSSSTQSTGDTVTTSGAVSVIPPIPSANTSGLSTGAKAGIGAGCGALAILVGSLIFVILSWRRKSRFKKADNVLGGATTNEKKPVFLDQDSYPVESNQAYFGTAELPSPAVDKPVLEMLGQSQPVNHSMDGSKGHAVVHEMPGQDVLR</sequence>
<gene>
    <name evidence="7" type="ORF">CC84DRAFT_1256639</name>
</gene>
<dbReference type="InterPro" id="IPR051694">
    <property type="entry name" value="Immunoregulatory_rcpt-like"/>
</dbReference>
<dbReference type="EMBL" id="KV441549">
    <property type="protein sequence ID" value="OAG10909.1"/>
    <property type="molecule type" value="Genomic_DNA"/>
</dbReference>
<proteinExistence type="predicted"/>
<keyword evidence="3 6" id="KW-1133">Transmembrane helix</keyword>
<dbReference type="Gene3D" id="2.80.10.50">
    <property type="match status" value="1"/>
</dbReference>
<dbReference type="PANTHER" id="PTHR15549">
    <property type="entry name" value="PAIRED IMMUNOGLOBULIN-LIKE TYPE 2 RECEPTOR"/>
    <property type="match status" value="1"/>
</dbReference>
<feature type="compositionally biased region" description="Low complexity" evidence="5">
    <location>
        <begin position="161"/>
        <end position="172"/>
    </location>
</feature>
<dbReference type="Proteomes" id="UP000077069">
    <property type="component" value="Unassembled WGS sequence"/>
</dbReference>
<evidence type="ECO:0000256" key="2">
    <source>
        <dbReference type="ARBA" id="ARBA00022692"/>
    </source>
</evidence>
<organism evidence="7 8">
    <name type="scientific">Paraphaeosphaeria sporulosa</name>
    <dbReference type="NCBI Taxonomy" id="1460663"/>
    <lineage>
        <taxon>Eukaryota</taxon>
        <taxon>Fungi</taxon>
        <taxon>Dikarya</taxon>
        <taxon>Ascomycota</taxon>
        <taxon>Pezizomycotina</taxon>
        <taxon>Dothideomycetes</taxon>
        <taxon>Pleosporomycetidae</taxon>
        <taxon>Pleosporales</taxon>
        <taxon>Massarineae</taxon>
        <taxon>Didymosphaeriaceae</taxon>
        <taxon>Paraphaeosphaeria</taxon>
    </lineage>
</organism>
<comment type="subcellular location">
    <subcellularLocation>
        <location evidence="1">Membrane</location>
        <topology evidence="1">Single-pass membrane protein</topology>
    </subcellularLocation>
</comment>
<dbReference type="OrthoDB" id="9986966at2759"/>
<dbReference type="SUPFAM" id="SSF50370">
    <property type="entry name" value="Ricin B-like lectins"/>
    <property type="match status" value="1"/>
</dbReference>
<dbReference type="GO" id="GO:0016020">
    <property type="term" value="C:membrane"/>
    <property type="evidence" value="ECO:0007669"/>
    <property type="project" value="UniProtKB-SubCell"/>
</dbReference>
<dbReference type="GO" id="GO:0071944">
    <property type="term" value="C:cell periphery"/>
    <property type="evidence" value="ECO:0007669"/>
    <property type="project" value="UniProtKB-ARBA"/>
</dbReference>
<name>A0A177CW06_9PLEO</name>
<evidence type="ECO:0000256" key="3">
    <source>
        <dbReference type="ARBA" id="ARBA00022989"/>
    </source>
</evidence>
<evidence type="ECO:0000256" key="6">
    <source>
        <dbReference type="SAM" id="Phobius"/>
    </source>
</evidence>
<accession>A0A177CW06</accession>
<dbReference type="AlphaFoldDB" id="A0A177CW06"/>
<dbReference type="GeneID" id="28768126"/>
<dbReference type="InterPro" id="IPR035992">
    <property type="entry name" value="Ricin_B-like_lectins"/>
</dbReference>
<dbReference type="RefSeq" id="XP_018041274.1">
    <property type="nucleotide sequence ID" value="XM_018184640.1"/>
</dbReference>
<dbReference type="CDD" id="cd00161">
    <property type="entry name" value="beta-trefoil_Ricin-like"/>
    <property type="match status" value="1"/>
</dbReference>
<dbReference type="InParanoid" id="A0A177CW06"/>
<evidence type="ECO:0000313" key="8">
    <source>
        <dbReference type="Proteomes" id="UP000077069"/>
    </source>
</evidence>
<reference evidence="7 8" key="1">
    <citation type="submission" date="2016-05" db="EMBL/GenBank/DDBJ databases">
        <title>Comparative analysis of secretome profiles of manganese(II)-oxidizing ascomycete fungi.</title>
        <authorList>
            <consortium name="DOE Joint Genome Institute"/>
            <person name="Zeiner C.A."/>
            <person name="Purvine S.O."/>
            <person name="Zink E.M."/>
            <person name="Wu S."/>
            <person name="Pasa-Tolic L."/>
            <person name="Chaput D.L."/>
            <person name="Haridas S."/>
            <person name="Grigoriev I.V."/>
            <person name="Santelli C.M."/>
            <person name="Hansel C.M."/>
        </authorList>
    </citation>
    <scope>NUCLEOTIDE SEQUENCE [LARGE SCALE GENOMIC DNA]</scope>
    <source>
        <strain evidence="7 8">AP3s5-JAC2a</strain>
    </source>
</reference>
<keyword evidence="8" id="KW-1185">Reference proteome</keyword>
<feature type="region of interest" description="Disordered" evidence="5">
    <location>
        <begin position="161"/>
        <end position="184"/>
    </location>
</feature>
<evidence type="ECO:0000256" key="1">
    <source>
        <dbReference type="ARBA" id="ARBA00004167"/>
    </source>
</evidence>
<keyword evidence="2 6" id="KW-0812">Transmembrane</keyword>
<feature type="transmembrane region" description="Helical" evidence="6">
    <location>
        <begin position="202"/>
        <end position="223"/>
    </location>
</feature>
<feature type="region of interest" description="Disordered" evidence="5">
    <location>
        <begin position="291"/>
        <end position="312"/>
    </location>
</feature>
<dbReference type="STRING" id="1460663.A0A177CW06"/>